<dbReference type="SUPFAM" id="SSF51735">
    <property type="entry name" value="NAD(P)-binding Rossmann-fold domains"/>
    <property type="match status" value="1"/>
</dbReference>
<dbReference type="Pfam" id="PF00360">
    <property type="entry name" value="PHY"/>
    <property type="match status" value="1"/>
</dbReference>
<dbReference type="GO" id="GO:0006355">
    <property type="term" value="P:regulation of DNA-templated transcription"/>
    <property type="evidence" value="ECO:0007669"/>
    <property type="project" value="InterPro"/>
</dbReference>
<dbReference type="Pfam" id="PF00512">
    <property type="entry name" value="HisKA"/>
    <property type="match status" value="1"/>
</dbReference>
<feature type="compositionally biased region" description="Polar residues" evidence="13">
    <location>
        <begin position="236"/>
        <end position="247"/>
    </location>
</feature>
<evidence type="ECO:0000259" key="16">
    <source>
        <dbReference type="PROSITE" id="PS50110"/>
    </source>
</evidence>
<dbReference type="eggNOG" id="KOG0725">
    <property type="taxonomic scope" value="Eukaryota"/>
</dbReference>
<feature type="region of interest" description="Disordered" evidence="13">
    <location>
        <begin position="1206"/>
        <end position="1325"/>
    </location>
</feature>
<dbReference type="SUPFAM" id="SSF55785">
    <property type="entry name" value="PYP-like sensor domain (PAS domain)"/>
    <property type="match status" value="1"/>
</dbReference>
<evidence type="ECO:0000256" key="2">
    <source>
        <dbReference type="ARBA" id="ARBA00022553"/>
    </source>
</evidence>
<protein>
    <submittedName>
        <fullName evidence="17">Phytochrome-1</fullName>
    </submittedName>
</protein>
<gene>
    <name evidence="17" type="ORF">TAPDE_002075</name>
</gene>
<feature type="compositionally biased region" description="Basic and acidic residues" evidence="13">
    <location>
        <begin position="1387"/>
        <end position="1406"/>
    </location>
</feature>
<feature type="compositionally biased region" description="Basic and acidic residues" evidence="13">
    <location>
        <begin position="1311"/>
        <end position="1322"/>
    </location>
</feature>
<evidence type="ECO:0000256" key="1">
    <source>
        <dbReference type="ARBA" id="ARBA00022543"/>
    </source>
</evidence>
<keyword evidence="2 12" id="KW-0597">Phosphoprotein</keyword>
<dbReference type="PROSITE" id="PS00061">
    <property type="entry name" value="ADH_SHORT"/>
    <property type="match status" value="1"/>
</dbReference>
<dbReference type="PROSITE" id="PS50046">
    <property type="entry name" value="PHYTOCHROME_2"/>
    <property type="match status" value="1"/>
</dbReference>
<feature type="compositionally biased region" description="Basic and acidic residues" evidence="13">
    <location>
        <begin position="295"/>
        <end position="309"/>
    </location>
</feature>
<feature type="compositionally biased region" description="Low complexity" evidence="13">
    <location>
        <begin position="1341"/>
        <end position="1350"/>
    </location>
</feature>
<dbReference type="Gene3D" id="3.40.50.2300">
    <property type="match status" value="1"/>
</dbReference>
<dbReference type="InterPro" id="IPR003594">
    <property type="entry name" value="HATPase_dom"/>
</dbReference>
<dbReference type="PANTHER" id="PTHR43065">
    <property type="entry name" value="SENSOR HISTIDINE KINASE"/>
    <property type="match status" value="1"/>
</dbReference>
<dbReference type="InterPro" id="IPR036890">
    <property type="entry name" value="HATPase_C_sf"/>
</dbReference>
<feature type="modified residue" description="4-aspartylphosphate" evidence="12">
    <location>
        <position position="1564"/>
    </location>
</feature>
<evidence type="ECO:0000256" key="9">
    <source>
        <dbReference type="ARBA" id="ARBA00022991"/>
    </source>
</evidence>
<evidence type="ECO:0000256" key="13">
    <source>
        <dbReference type="SAM" id="MobiDB-lite"/>
    </source>
</evidence>
<dbReference type="GO" id="GO:0005524">
    <property type="term" value="F:ATP binding"/>
    <property type="evidence" value="ECO:0007669"/>
    <property type="project" value="UniProtKB-KW"/>
</dbReference>
<feature type="compositionally biased region" description="Polar residues" evidence="13">
    <location>
        <begin position="1206"/>
        <end position="1233"/>
    </location>
</feature>
<feature type="compositionally biased region" description="Polar residues" evidence="13">
    <location>
        <begin position="1441"/>
        <end position="1452"/>
    </location>
</feature>
<evidence type="ECO:0000256" key="8">
    <source>
        <dbReference type="ARBA" id="ARBA00022857"/>
    </source>
</evidence>
<evidence type="ECO:0000259" key="15">
    <source>
        <dbReference type="PROSITE" id="PS50109"/>
    </source>
</evidence>
<keyword evidence="7" id="KW-0067">ATP-binding</keyword>
<keyword evidence="10" id="KW-0902">Two-component regulatory system</keyword>
<feature type="region of interest" description="Disordered" evidence="13">
    <location>
        <begin position="1341"/>
        <end position="1408"/>
    </location>
</feature>
<dbReference type="GO" id="GO:0009584">
    <property type="term" value="P:detection of visible light"/>
    <property type="evidence" value="ECO:0007669"/>
    <property type="project" value="InterPro"/>
</dbReference>
<feature type="compositionally biased region" description="Polar residues" evidence="13">
    <location>
        <begin position="270"/>
        <end position="281"/>
    </location>
</feature>
<accession>R4X8Z1</accession>
<evidence type="ECO:0000313" key="18">
    <source>
        <dbReference type="Proteomes" id="UP000013776"/>
    </source>
</evidence>
<dbReference type="Pfam" id="PF13561">
    <property type="entry name" value="adh_short_C2"/>
    <property type="match status" value="1"/>
</dbReference>
<dbReference type="InterPro" id="IPR013515">
    <property type="entry name" value="Phytochrome_cen-reg"/>
</dbReference>
<dbReference type="Pfam" id="PF02518">
    <property type="entry name" value="HATPase_c"/>
    <property type="match status" value="1"/>
</dbReference>
<dbReference type="InterPro" id="IPR035965">
    <property type="entry name" value="PAS-like_dom_sf"/>
</dbReference>
<feature type="compositionally biased region" description="Basic and acidic residues" evidence="13">
    <location>
        <begin position="255"/>
        <end position="269"/>
    </location>
</feature>
<feature type="domain" description="Histidine kinase" evidence="15">
    <location>
        <begin position="968"/>
        <end position="1197"/>
    </location>
</feature>
<evidence type="ECO:0000256" key="3">
    <source>
        <dbReference type="ARBA" id="ARBA00022606"/>
    </source>
</evidence>
<feature type="compositionally biased region" description="Polar residues" evidence="13">
    <location>
        <begin position="1482"/>
        <end position="1491"/>
    </location>
</feature>
<dbReference type="EMBL" id="CAHR02000071">
    <property type="protein sequence ID" value="CCG82134.2"/>
    <property type="molecule type" value="Genomic_DNA"/>
</dbReference>
<dbReference type="Pfam" id="PF00072">
    <property type="entry name" value="Response_reg"/>
    <property type="match status" value="1"/>
</dbReference>
<dbReference type="InterPro" id="IPR036097">
    <property type="entry name" value="HisK_dim/P_sf"/>
</dbReference>
<dbReference type="VEuPathDB" id="FungiDB:TAPDE_002075"/>
<feature type="compositionally biased region" description="Polar residues" evidence="13">
    <location>
        <begin position="1294"/>
        <end position="1310"/>
    </location>
</feature>
<dbReference type="FunFam" id="3.40.50.720:FF:000084">
    <property type="entry name" value="Short-chain dehydrogenase reductase"/>
    <property type="match status" value="1"/>
</dbReference>
<dbReference type="InterPro" id="IPR029016">
    <property type="entry name" value="GAF-like_dom_sf"/>
</dbReference>
<dbReference type="Gene3D" id="3.30.450.270">
    <property type="match status" value="1"/>
</dbReference>
<name>R4X8Z1_TAPDE</name>
<comment type="caution">
    <text evidence="17">The sequence shown here is derived from an EMBL/GenBank/DDBJ whole genome shotgun (WGS) entry which is preliminary data.</text>
</comment>
<dbReference type="InterPro" id="IPR043150">
    <property type="entry name" value="Phytochrome_PHY_sf"/>
</dbReference>
<dbReference type="SMART" id="SM00065">
    <property type="entry name" value="GAF"/>
    <property type="match status" value="1"/>
</dbReference>
<dbReference type="InterPro" id="IPR001789">
    <property type="entry name" value="Sig_transdc_resp-reg_receiver"/>
</dbReference>
<dbReference type="Pfam" id="PF08446">
    <property type="entry name" value="PAS_2"/>
    <property type="match status" value="1"/>
</dbReference>
<dbReference type="OrthoDB" id="2015534at2759"/>
<feature type="domain" description="Phytochrome chromophore attachment site" evidence="14">
    <location>
        <begin position="591"/>
        <end position="753"/>
    </location>
</feature>
<keyword evidence="1" id="KW-0600">Photoreceptor protein</keyword>
<dbReference type="SUPFAM" id="SSF52172">
    <property type="entry name" value="CheY-like"/>
    <property type="match status" value="1"/>
</dbReference>
<dbReference type="Gene3D" id="1.10.287.130">
    <property type="match status" value="1"/>
</dbReference>
<organism evidence="17 18">
    <name type="scientific">Taphrina deformans (strain PYCC 5710 / ATCC 11124 / CBS 356.35 / IMI 108563 / JCM 9778 / NBRC 8474)</name>
    <name type="common">Peach leaf curl fungus</name>
    <name type="synonym">Lalaria deformans</name>
    <dbReference type="NCBI Taxonomy" id="1097556"/>
    <lineage>
        <taxon>Eukaryota</taxon>
        <taxon>Fungi</taxon>
        <taxon>Dikarya</taxon>
        <taxon>Ascomycota</taxon>
        <taxon>Taphrinomycotina</taxon>
        <taxon>Taphrinomycetes</taxon>
        <taxon>Taphrinales</taxon>
        <taxon>Taphrinaceae</taxon>
        <taxon>Taphrina</taxon>
    </lineage>
</organism>
<dbReference type="CDD" id="cd00082">
    <property type="entry name" value="HisKA"/>
    <property type="match status" value="1"/>
</dbReference>
<dbReference type="InterPro" id="IPR003018">
    <property type="entry name" value="GAF"/>
</dbReference>
<dbReference type="PRINTS" id="PR00081">
    <property type="entry name" value="GDHRDH"/>
</dbReference>
<dbReference type="InterPro" id="IPR002347">
    <property type="entry name" value="SDR_fam"/>
</dbReference>
<keyword evidence="18" id="KW-1185">Reference proteome</keyword>
<dbReference type="Gene3D" id="3.40.50.720">
    <property type="entry name" value="NAD(P)-binding Rossmann-like Domain"/>
    <property type="match status" value="1"/>
</dbReference>
<dbReference type="eggNOG" id="KOG0519">
    <property type="taxonomic scope" value="Eukaryota"/>
</dbReference>
<evidence type="ECO:0000313" key="17">
    <source>
        <dbReference type="EMBL" id="CCG82134.2"/>
    </source>
</evidence>
<dbReference type="Proteomes" id="UP000013776">
    <property type="component" value="Unassembled WGS sequence"/>
</dbReference>
<keyword evidence="5" id="KW-0547">Nucleotide-binding</keyword>
<evidence type="ECO:0000256" key="7">
    <source>
        <dbReference type="ARBA" id="ARBA00022840"/>
    </source>
</evidence>
<feature type="compositionally biased region" description="Basic and acidic residues" evidence="13">
    <location>
        <begin position="1279"/>
        <end position="1293"/>
    </location>
</feature>
<dbReference type="Gene3D" id="3.30.450.40">
    <property type="match status" value="1"/>
</dbReference>
<evidence type="ECO:0000256" key="12">
    <source>
        <dbReference type="PROSITE-ProRule" id="PRU00169"/>
    </source>
</evidence>
<dbReference type="SUPFAM" id="SSF47384">
    <property type="entry name" value="Homodimeric domain of signal transducing histidine kinase"/>
    <property type="match status" value="1"/>
</dbReference>
<keyword evidence="11" id="KW-0675">Receptor</keyword>
<dbReference type="SMART" id="SM00388">
    <property type="entry name" value="HisKA"/>
    <property type="match status" value="1"/>
</dbReference>
<dbReference type="PROSITE" id="PS50109">
    <property type="entry name" value="HIS_KIN"/>
    <property type="match status" value="1"/>
</dbReference>
<feature type="region of interest" description="Disordered" evidence="13">
    <location>
        <begin position="1482"/>
        <end position="1505"/>
    </location>
</feature>
<dbReference type="PANTHER" id="PTHR43065:SF10">
    <property type="entry name" value="PEROXIDE STRESS-ACTIVATED HISTIDINE KINASE MAK3"/>
    <property type="match status" value="1"/>
</dbReference>
<keyword evidence="6" id="KW-0418">Kinase</keyword>
<feature type="compositionally biased region" description="Polar residues" evidence="13">
    <location>
        <begin position="1364"/>
        <end position="1386"/>
    </location>
</feature>
<dbReference type="InterPro" id="IPR003661">
    <property type="entry name" value="HisK_dim/P_dom"/>
</dbReference>
<evidence type="ECO:0000256" key="5">
    <source>
        <dbReference type="ARBA" id="ARBA00022741"/>
    </source>
</evidence>
<dbReference type="STRING" id="1097556.R4X8Z1"/>
<dbReference type="InterPro" id="IPR016132">
    <property type="entry name" value="Phyto_chromo_attachment"/>
</dbReference>
<keyword evidence="9" id="KW-0157">Chromophore</keyword>
<evidence type="ECO:0000259" key="14">
    <source>
        <dbReference type="PROSITE" id="PS50046"/>
    </source>
</evidence>
<dbReference type="InterPro" id="IPR036291">
    <property type="entry name" value="NAD(P)-bd_dom_sf"/>
</dbReference>
<sequence>MRLQDKNVLITGGSAGVGAAVARRFVEEGANMAINYASSRDRAEALREALLADFPGTKIVLLQGDVGQSGTCTKLVADTVSQLGSIDCIVSNAGWTKFADWADLDALSEAEWDKTFAINVKAHLYLFKAAKPHFNENREGGNMIMTTSVAGIKQSGSALAYSVTKHAAQALARGLALHQGPKCRVNTVAPGLLETDWATQQFGKEKIDAHRDSLPLKRTATVGDCAEAYLLLATSQSMTGQTESPLSPNEEKDDELSSERQDESSEDSRALQSTAQSSQPSDDIKARPLTTNFDQLDRVKDNRGTEKVQDIASTHPAEAKVEAEFEHRTQRFEHRMNEDGTHQVFTGLDDAKVQACEDEPIHIPGAIQSFGVLITVRQVGENLEVVHVSEKNSGDVMGLSPDYLFRLSTFTSILPESERLALQDQLDFLEESNSSEFAINNENTSYHDAEANVSPEVFLLSGHQEDSSLPLWKCWTAIHRTIANGDLILFEFELYNDNKHPLRLVKIKNESPATSRPDQTPERGLSLADKAGMEGDGFDAFSEEDLLESTVSVSRPLRRVKRSVLSGNEDGTMEIFSLLSQINSQLSDASDLQEFLKTVAGIVKEITSFHRVMIYQFDEQWNGQVVAELVDWSQTKDLFRGLSFPATDIPAQARTLYKLNKVRTLYDRDQPTARLVCRNKEALATPLDMTHCFLRAMSPIHLKYLANMGVRSSMSISITAFGELWGLIACHSYGDLALRCSFLVRKLCRLMGEQISHNIERLSYAARLTARKIIHTPNERNPSGYIVSKAEDLLGLFDADLGMLSIGDEGKFLGPMENSQEALALREYFRTKRFETITPSSDLRADFPDLEYGPGFKTIAGVMYIPLSRSGEDFLLFFRRGHLRKVHWAGNPYEKVLEKNKGMGSILLPRQSFKVWSESVIGKCKEWAEEQVETAAVLCLVYGKFIEVWREKQQVMQTSKLASLLLTNAGHEVRTPLNAVINYLEIALEGDLPPETRESLEKSHTASKSLVYVINDLLDLTKSEQGHDLFRNEPFDLVSSVREAVSMYQSQATRADVNFTLEEDPDLPRRVLGDQAKIRQVIGNVTANALKYTTEGSVTVQTKALGYDGESVQVAIIVKDTGCGISEERLDAIFSNFELVEIPDMPESQEGSTKGRSGTGLGLAIVARVVRNMNGQLKATSKIGRGSTFTFIFDFVIADEQLRKQSIGSSQESTTTAKNSQHPGLNGSRSGSKPATPRPGPSKTFAPYSQLHDDAASQSSDTSEVDVDPTTGERTWPTNEKHVEAKEKRDVQRAHSTASRSGKLRQQINEMRQKTSDHRDSSGRSNIEDIMSSMIATPLASEVSGSAEAGGRSRGPRTDRGALSDTSGSPMLQDQTWNRGSPTNDLSIKEANSHHDDHQGRDHGDEQTVATGHRISASQEHDDQAVTSQLATLDEKVSTGAGMSNSVVNTRTRVPMRGVKLDSQEVSVPQKYEKNSISQVFLGPSSRSSSARRLKDGGSHAGSGTLSKVPPLNILVAEDDAINRSILKKRLEIDDHRIKLAFHGLECYEAYSKDTKAYDVILMDMQMPVLDGMGAARKIRELEATCYADRKSPIPIIAVSASLLESQVEEAIAAGIDGWILKPVNFVRLKQFFASLTDGTKRREFLYSAGTHQDWEKGGWLTDL</sequence>
<dbReference type="SUPFAM" id="SSF55874">
    <property type="entry name" value="ATPase domain of HSP90 chaperone/DNA topoisomerase II/histidine kinase"/>
    <property type="match status" value="1"/>
</dbReference>
<evidence type="ECO:0000256" key="6">
    <source>
        <dbReference type="ARBA" id="ARBA00022777"/>
    </source>
</evidence>
<evidence type="ECO:0000256" key="4">
    <source>
        <dbReference type="ARBA" id="ARBA00022679"/>
    </source>
</evidence>
<dbReference type="GO" id="GO:0000155">
    <property type="term" value="F:phosphorelay sensor kinase activity"/>
    <property type="evidence" value="ECO:0007669"/>
    <property type="project" value="InterPro"/>
</dbReference>
<feature type="region of interest" description="Disordered" evidence="13">
    <location>
        <begin position="236"/>
        <end position="321"/>
    </location>
</feature>
<proteinExistence type="predicted"/>
<dbReference type="SMART" id="SM00448">
    <property type="entry name" value="REC"/>
    <property type="match status" value="1"/>
</dbReference>
<dbReference type="CDD" id="cd17546">
    <property type="entry name" value="REC_hyHK_CKI1_RcsC-like"/>
    <property type="match status" value="1"/>
</dbReference>
<dbReference type="SMART" id="SM00387">
    <property type="entry name" value="HATPase_c"/>
    <property type="match status" value="1"/>
</dbReference>
<dbReference type="InterPro" id="IPR020904">
    <property type="entry name" value="Sc_DH/Rdtase_CS"/>
</dbReference>
<keyword evidence="3" id="KW-0716">Sensory transduction</keyword>
<dbReference type="Gene3D" id="3.30.565.10">
    <property type="entry name" value="Histidine kinase-like ATPase, C-terminal domain"/>
    <property type="match status" value="1"/>
</dbReference>
<reference evidence="17 18" key="1">
    <citation type="journal article" date="2013" name="MBio">
        <title>Genome sequencing of the plant pathogen Taphrina deformans, the causal agent of peach leaf curl.</title>
        <authorList>
            <person name="Cisse O.H."/>
            <person name="Almeida J.M.G.C.F."/>
            <person name="Fonseca A."/>
            <person name="Kumar A.A."/>
            <person name="Salojaervi J."/>
            <person name="Overmyer K."/>
            <person name="Hauser P.M."/>
            <person name="Pagni M."/>
        </authorList>
    </citation>
    <scope>NUCLEOTIDE SEQUENCE [LARGE SCALE GENOMIC DNA]</scope>
    <source>
        <strain evidence="18">PYCC 5710 / ATCC 11124 / CBS 356.35 / IMI 108563 / JCM 9778 / NBRC 8474</strain>
    </source>
</reference>
<keyword evidence="4" id="KW-0808">Transferase</keyword>
<dbReference type="PROSITE" id="PS50110">
    <property type="entry name" value="RESPONSE_REGULATORY"/>
    <property type="match status" value="1"/>
</dbReference>
<dbReference type="Pfam" id="PF01590">
    <property type="entry name" value="GAF"/>
    <property type="match status" value="1"/>
</dbReference>
<dbReference type="InterPro" id="IPR013654">
    <property type="entry name" value="PAS_2"/>
</dbReference>
<dbReference type="CDD" id="cd05233">
    <property type="entry name" value="SDR_c"/>
    <property type="match status" value="1"/>
</dbReference>
<dbReference type="InterPro" id="IPR011006">
    <property type="entry name" value="CheY-like_superfamily"/>
</dbReference>
<evidence type="ECO:0000256" key="10">
    <source>
        <dbReference type="ARBA" id="ARBA00023012"/>
    </source>
</evidence>
<dbReference type="InterPro" id="IPR005467">
    <property type="entry name" value="His_kinase_dom"/>
</dbReference>
<keyword evidence="8" id="KW-0521">NADP</keyword>
<evidence type="ECO:0000256" key="11">
    <source>
        <dbReference type="ARBA" id="ARBA00023170"/>
    </source>
</evidence>
<feature type="domain" description="Response regulatory" evidence="16">
    <location>
        <begin position="1513"/>
        <end position="1637"/>
    </location>
</feature>
<feature type="region of interest" description="Disordered" evidence="13">
    <location>
        <begin position="1436"/>
        <end position="1456"/>
    </location>
</feature>
<dbReference type="SUPFAM" id="SSF55781">
    <property type="entry name" value="GAF domain-like"/>
    <property type="match status" value="2"/>
</dbReference>
<dbReference type="Gene3D" id="3.30.450.20">
    <property type="entry name" value="PAS domain"/>
    <property type="match status" value="1"/>
</dbReference>
<dbReference type="GO" id="GO:0009881">
    <property type="term" value="F:photoreceptor activity"/>
    <property type="evidence" value="ECO:0007669"/>
    <property type="project" value="UniProtKB-KW"/>
</dbReference>